<feature type="domain" description="DUF218" evidence="1">
    <location>
        <begin position="3"/>
        <end position="130"/>
    </location>
</feature>
<dbReference type="Proteomes" id="UP000029443">
    <property type="component" value="Unassembled WGS sequence"/>
</dbReference>
<dbReference type="PANTHER" id="PTHR30336:SF4">
    <property type="entry name" value="ENVELOPE BIOGENESIS FACTOR ELYC"/>
    <property type="match status" value="1"/>
</dbReference>
<sequence length="135" mass="14648">MHAGKAPVVVLSGGADLSFSATTEAEAMRELMLDLGIDHEAMLLEARSRNTLENAGLSANILKKRGVDTIILVTSALHMQRALAKFKDKGIGVIPAATDHEVLRRPGWQNWLPDTAALDGSARAMKEWVGYWVGR</sequence>
<keyword evidence="3" id="KW-1185">Reference proteome</keyword>
<name>A0ABR4WDW2_9GAMM</name>
<reference evidence="2 3" key="1">
    <citation type="submission" date="2012-09" db="EMBL/GenBank/DDBJ databases">
        <title>Genome Sequence of alkane-degrading Bacterium Alcanivorax jadensis T9.</title>
        <authorList>
            <person name="Lai Q."/>
            <person name="Shao Z."/>
        </authorList>
    </citation>
    <scope>NUCLEOTIDE SEQUENCE [LARGE SCALE GENOMIC DNA]</scope>
    <source>
        <strain evidence="2 3">T9</strain>
    </source>
</reference>
<gene>
    <name evidence="2" type="ORF">T9A_01643</name>
</gene>
<evidence type="ECO:0000313" key="2">
    <source>
        <dbReference type="EMBL" id="KGD61194.1"/>
    </source>
</evidence>
<dbReference type="CDD" id="cd06259">
    <property type="entry name" value="YdcF-like"/>
    <property type="match status" value="1"/>
</dbReference>
<dbReference type="Pfam" id="PF02698">
    <property type="entry name" value="DUF218"/>
    <property type="match status" value="1"/>
</dbReference>
<evidence type="ECO:0000259" key="1">
    <source>
        <dbReference type="Pfam" id="PF02698"/>
    </source>
</evidence>
<organism evidence="2 3">
    <name type="scientific">Alcanivorax jadensis T9</name>
    <dbReference type="NCBI Taxonomy" id="1177181"/>
    <lineage>
        <taxon>Bacteria</taxon>
        <taxon>Pseudomonadati</taxon>
        <taxon>Pseudomonadota</taxon>
        <taxon>Gammaproteobacteria</taxon>
        <taxon>Oceanospirillales</taxon>
        <taxon>Alcanivoracaceae</taxon>
        <taxon>Alcanivorax</taxon>
    </lineage>
</organism>
<evidence type="ECO:0000313" key="3">
    <source>
        <dbReference type="Proteomes" id="UP000029443"/>
    </source>
</evidence>
<dbReference type="InterPro" id="IPR003848">
    <property type="entry name" value="DUF218"/>
</dbReference>
<proteinExistence type="predicted"/>
<dbReference type="InterPro" id="IPR051599">
    <property type="entry name" value="Cell_Envelope_Assoc"/>
</dbReference>
<dbReference type="InterPro" id="IPR014729">
    <property type="entry name" value="Rossmann-like_a/b/a_fold"/>
</dbReference>
<dbReference type="PANTHER" id="PTHR30336">
    <property type="entry name" value="INNER MEMBRANE PROTEIN, PROBABLE PERMEASE"/>
    <property type="match status" value="1"/>
</dbReference>
<accession>A0ABR4WDW2</accession>
<protein>
    <recommendedName>
        <fullName evidence="1">DUF218 domain-containing protein</fullName>
    </recommendedName>
</protein>
<comment type="caution">
    <text evidence="2">The sequence shown here is derived from an EMBL/GenBank/DDBJ whole genome shotgun (WGS) entry which is preliminary data.</text>
</comment>
<dbReference type="Gene3D" id="3.40.50.620">
    <property type="entry name" value="HUPs"/>
    <property type="match status" value="1"/>
</dbReference>
<dbReference type="EMBL" id="ARXU01000005">
    <property type="protein sequence ID" value="KGD61194.1"/>
    <property type="molecule type" value="Genomic_DNA"/>
</dbReference>